<sequence>MSCMFICLHVSPFCFLCCGVDIIHLAGTVTGWRSWFCRWAEYISTWF</sequence>
<reference evidence="1" key="1">
    <citation type="submission" date="2018-02" db="EMBL/GenBank/DDBJ databases">
        <title>Rhizophora mucronata_Transcriptome.</title>
        <authorList>
            <person name="Meera S.P."/>
            <person name="Sreeshan A."/>
            <person name="Augustine A."/>
        </authorList>
    </citation>
    <scope>NUCLEOTIDE SEQUENCE</scope>
    <source>
        <tissue evidence="1">Leaf</tissue>
    </source>
</reference>
<protein>
    <submittedName>
        <fullName evidence="1">Uncharacterized protein</fullName>
    </submittedName>
</protein>
<dbReference type="AlphaFoldDB" id="A0A2P2R3U9"/>
<organism evidence="1">
    <name type="scientific">Rhizophora mucronata</name>
    <name type="common">Asiatic mangrove</name>
    <dbReference type="NCBI Taxonomy" id="61149"/>
    <lineage>
        <taxon>Eukaryota</taxon>
        <taxon>Viridiplantae</taxon>
        <taxon>Streptophyta</taxon>
        <taxon>Embryophyta</taxon>
        <taxon>Tracheophyta</taxon>
        <taxon>Spermatophyta</taxon>
        <taxon>Magnoliopsida</taxon>
        <taxon>eudicotyledons</taxon>
        <taxon>Gunneridae</taxon>
        <taxon>Pentapetalae</taxon>
        <taxon>rosids</taxon>
        <taxon>fabids</taxon>
        <taxon>Malpighiales</taxon>
        <taxon>Rhizophoraceae</taxon>
        <taxon>Rhizophora</taxon>
    </lineage>
</organism>
<accession>A0A2P2R3U9</accession>
<name>A0A2P2R3U9_RHIMU</name>
<proteinExistence type="predicted"/>
<dbReference type="EMBL" id="GGEC01093386">
    <property type="protein sequence ID" value="MBX73870.1"/>
    <property type="molecule type" value="Transcribed_RNA"/>
</dbReference>
<evidence type="ECO:0000313" key="1">
    <source>
        <dbReference type="EMBL" id="MBX73870.1"/>
    </source>
</evidence>